<organism evidence="1 2">
    <name type="scientific">Paenibacillus peoriae</name>
    <dbReference type="NCBI Taxonomy" id="59893"/>
    <lineage>
        <taxon>Bacteria</taxon>
        <taxon>Bacillati</taxon>
        <taxon>Bacillota</taxon>
        <taxon>Bacilli</taxon>
        <taxon>Bacillales</taxon>
        <taxon>Paenibacillaceae</taxon>
        <taxon>Paenibacillus</taxon>
    </lineage>
</organism>
<reference evidence="1 2" key="1">
    <citation type="submission" date="2023-07" db="EMBL/GenBank/DDBJ databases">
        <title>Sorghum-associated microbial communities from plants grown in Nebraska, USA.</title>
        <authorList>
            <person name="Schachtman D."/>
        </authorList>
    </citation>
    <scope>NUCLEOTIDE SEQUENCE [LARGE SCALE GENOMIC DNA]</scope>
    <source>
        <strain evidence="1 2">BE143</strain>
    </source>
</reference>
<name>A0ABU1QIY8_9BACL</name>
<comment type="caution">
    <text evidence="1">The sequence shown here is derived from an EMBL/GenBank/DDBJ whole genome shotgun (WGS) entry which is preliminary data.</text>
</comment>
<accession>A0ABU1QIY8</accession>
<evidence type="ECO:0000313" key="2">
    <source>
        <dbReference type="Proteomes" id="UP001266807"/>
    </source>
</evidence>
<sequence>MTNEQKFEVALKNKFRFPYKGLVSTEDLFDLKVEDLDAIFKTLNSQLKRVKEESLLDTKTKEDKELEVKIEIVKYIVSAKLAEKELHLKVREQKEQKQKILAILSTKQNEDLQNKSVEELKAMLDKLDN</sequence>
<dbReference type="RefSeq" id="WP_310168756.1">
    <property type="nucleotide sequence ID" value="NZ_JAVDUG010000004.1"/>
</dbReference>
<gene>
    <name evidence="1" type="ORF">J2W98_003818</name>
</gene>
<protein>
    <submittedName>
        <fullName evidence="1">CHASE3 domain sensor protein</fullName>
    </submittedName>
</protein>
<dbReference type="Proteomes" id="UP001266807">
    <property type="component" value="Unassembled WGS sequence"/>
</dbReference>
<keyword evidence="2" id="KW-1185">Reference proteome</keyword>
<dbReference type="EMBL" id="JAVDUG010000004">
    <property type="protein sequence ID" value="MDR6779538.1"/>
    <property type="molecule type" value="Genomic_DNA"/>
</dbReference>
<proteinExistence type="predicted"/>
<evidence type="ECO:0000313" key="1">
    <source>
        <dbReference type="EMBL" id="MDR6779538.1"/>
    </source>
</evidence>